<evidence type="ECO:0000256" key="3">
    <source>
        <dbReference type="ARBA" id="ARBA00012799"/>
    </source>
</evidence>
<feature type="transmembrane region" description="Helical" evidence="14">
    <location>
        <begin position="221"/>
        <end position="241"/>
    </location>
</feature>
<evidence type="ECO:0000259" key="16">
    <source>
        <dbReference type="PROSITE" id="PS51104"/>
    </source>
</evidence>
<dbReference type="GO" id="GO:0090563">
    <property type="term" value="F:protein-phosphocysteine-sugar phosphotransferase activity"/>
    <property type="evidence" value="ECO:0007669"/>
    <property type="project" value="TreeGrafter"/>
</dbReference>
<evidence type="ECO:0000256" key="7">
    <source>
        <dbReference type="ARBA" id="ARBA00022597"/>
    </source>
</evidence>
<evidence type="ECO:0000256" key="9">
    <source>
        <dbReference type="ARBA" id="ARBA00022683"/>
    </source>
</evidence>
<dbReference type="InterPro" id="IPR003501">
    <property type="entry name" value="PTS_EIIB_2/3"/>
</dbReference>
<feature type="transmembrane region" description="Helical" evidence="14">
    <location>
        <begin position="185"/>
        <end position="209"/>
    </location>
</feature>
<evidence type="ECO:0000256" key="14">
    <source>
        <dbReference type="SAM" id="Phobius"/>
    </source>
</evidence>
<evidence type="ECO:0000313" key="17">
    <source>
        <dbReference type="EMBL" id="VYU35123.1"/>
    </source>
</evidence>
<name>A0A6N3E9L0_ENTAG</name>
<evidence type="ECO:0000259" key="15">
    <source>
        <dbReference type="PROSITE" id="PS51099"/>
    </source>
</evidence>
<dbReference type="InterPro" id="IPR003353">
    <property type="entry name" value="PTS_IIB_fruc"/>
</dbReference>
<feature type="transmembrane region" description="Helical" evidence="14">
    <location>
        <begin position="261"/>
        <end position="283"/>
    </location>
</feature>
<dbReference type="InterPro" id="IPR013014">
    <property type="entry name" value="PTS_EIIC_2"/>
</dbReference>
<comment type="subcellular location">
    <subcellularLocation>
        <location evidence="2">Cell inner membrane</location>
        <topology evidence="2">Multi-pass membrane protein</topology>
    </subcellularLocation>
</comment>
<keyword evidence="7" id="KW-0762">Sugar transport</keyword>
<dbReference type="PROSITE" id="PS51099">
    <property type="entry name" value="PTS_EIIB_TYPE_2"/>
    <property type="match status" value="1"/>
</dbReference>
<dbReference type="InterPro" id="IPR006327">
    <property type="entry name" value="PTS_IIC_fruc"/>
</dbReference>
<feature type="transmembrane region" description="Helical" evidence="14">
    <location>
        <begin position="381"/>
        <end position="399"/>
    </location>
</feature>
<evidence type="ECO:0000256" key="1">
    <source>
        <dbReference type="ARBA" id="ARBA00001401"/>
    </source>
</evidence>
<evidence type="ECO:0000256" key="2">
    <source>
        <dbReference type="ARBA" id="ARBA00004429"/>
    </source>
</evidence>
<keyword evidence="11" id="KW-0418">Kinase</keyword>
<comment type="catalytic activity">
    <reaction evidence="1">
        <text>D-fructose(out) + N(pros)-phospho-L-histidyl-[protein] = D-fructose 1-phosphate(in) + L-histidyl-[protein]</text>
        <dbReference type="Rhea" id="RHEA:49252"/>
        <dbReference type="Rhea" id="RHEA-COMP:9745"/>
        <dbReference type="Rhea" id="RHEA-COMP:9746"/>
        <dbReference type="ChEBI" id="CHEBI:29979"/>
        <dbReference type="ChEBI" id="CHEBI:37721"/>
        <dbReference type="ChEBI" id="CHEBI:58674"/>
        <dbReference type="ChEBI" id="CHEBI:64837"/>
        <dbReference type="EC" id="2.7.1.202"/>
    </reaction>
</comment>
<dbReference type="InterPro" id="IPR003352">
    <property type="entry name" value="PTS_EIIC"/>
</dbReference>
<dbReference type="NCBIfam" id="TIGR01427">
    <property type="entry name" value="PTS_IIC_fructo"/>
    <property type="match status" value="1"/>
</dbReference>
<feature type="transmembrane region" description="Helical" evidence="14">
    <location>
        <begin position="442"/>
        <end position="463"/>
    </location>
</feature>
<feature type="domain" description="PTS EIIC type-2" evidence="16">
    <location>
        <begin position="128"/>
        <end position="464"/>
    </location>
</feature>
<evidence type="ECO:0000256" key="6">
    <source>
        <dbReference type="ARBA" id="ARBA00022553"/>
    </source>
</evidence>
<feature type="transmembrane region" description="Helical" evidence="14">
    <location>
        <begin position="128"/>
        <end position="151"/>
    </location>
</feature>
<feature type="transmembrane region" description="Helical" evidence="14">
    <location>
        <begin position="404"/>
        <end position="422"/>
    </location>
</feature>
<evidence type="ECO:0000256" key="10">
    <source>
        <dbReference type="ARBA" id="ARBA00022692"/>
    </source>
</evidence>
<keyword evidence="9" id="KW-0598">Phosphotransferase system</keyword>
<dbReference type="EMBL" id="CACRUS010000009">
    <property type="protein sequence ID" value="VYU35123.1"/>
    <property type="molecule type" value="Genomic_DNA"/>
</dbReference>
<dbReference type="GO" id="GO:0022877">
    <property type="term" value="F:protein-N(PI)-phosphohistidine-fructose phosphotransferase system transporter activity"/>
    <property type="evidence" value="ECO:0007669"/>
    <property type="project" value="InterPro"/>
</dbReference>
<dbReference type="GO" id="GO:0005886">
    <property type="term" value="C:plasma membrane"/>
    <property type="evidence" value="ECO:0007669"/>
    <property type="project" value="UniProtKB-SubCell"/>
</dbReference>
<feature type="transmembrane region" description="Helical" evidence="14">
    <location>
        <begin position="341"/>
        <end position="361"/>
    </location>
</feature>
<keyword evidence="4" id="KW-0813">Transport</keyword>
<dbReference type="PROSITE" id="PS51104">
    <property type="entry name" value="PTS_EIIC_TYPE_2"/>
    <property type="match status" value="1"/>
</dbReference>
<keyword evidence="13 14" id="KW-0472">Membrane</keyword>
<dbReference type="InterPro" id="IPR050864">
    <property type="entry name" value="Bacterial_PTS_Sugar_Transport"/>
</dbReference>
<reference evidence="17" key="1">
    <citation type="submission" date="2019-11" db="EMBL/GenBank/DDBJ databases">
        <authorList>
            <person name="Feng L."/>
        </authorList>
    </citation>
    <scope>NUCLEOTIDE SEQUENCE</scope>
    <source>
        <strain evidence="17">PagglomeransLFYP105</strain>
    </source>
</reference>
<dbReference type="GO" id="GO:0016301">
    <property type="term" value="F:kinase activity"/>
    <property type="evidence" value="ECO:0007669"/>
    <property type="project" value="UniProtKB-KW"/>
</dbReference>
<dbReference type="Pfam" id="PF02302">
    <property type="entry name" value="PTS_IIB"/>
    <property type="match status" value="1"/>
</dbReference>
<gene>
    <name evidence="17" type="primary">fryC</name>
    <name evidence="17" type="ORF">PALFYP105_03969</name>
</gene>
<dbReference type="AlphaFoldDB" id="A0A6N3E9L0"/>
<keyword evidence="6" id="KW-0597">Phosphoprotein</keyword>
<dbReference type="SUPFAM" id="SSF52794">
    <property type="entry name" value="PTS system IIB component-like"/>
    <property type="match status" value="1"/>
</dbReference>
<keyword evidence="10 14" id="KW-0812">Transmembrane</keyword>
<keyword evidence="12 14" id="KW-1133">Transmembrane helix</keyword>
<organism evidence="17">
    <name type="scientific">Enterobacter agglomerans</name>
    <name type="common">Erwinia herbicola</name>
    <name type="synonym">Pantoea agglomerans</name>
    <dbReference type="NCBI Taxonomy" id="549"/>
    <lineage>
        <taxon>Bacteria</taxon>
        <taxon>Pseudomonadati</taxon>
        <taxon>Pseudomonadota</taxon>
        <taxon>Gammaproteobacteria</taxon>
        <taxon>Enterobacterales</taxon>
        <taxon>Erwiniaceae</taxon>
        <taxon>Pantoea</taxon>
        <taxon>Pantoea agglomerans group</taxon>
    </lineage>
</organism>
<sequence>MTMTKQKVVAVTACPTGIAHTFMAANKIIAWAKAHNIEVKVETQGSDGVKNRLTKQEIASATAIILATDVPIQDAERFDDIPHLQTRTQELIKHTDRYLRQALAMEKNATAVADEDEDDLRRSAYQIFIGHIMAAISYMLPVVVMGGLMMATAKITGQFINIEHSPFSVLDKVGFMTIKFMYPVFAMYLAFAIAGKPALIPGLIGGIMSDEVYKRFFDIEGFMPSGFFGAIGIGFFVGYLVRWLNDSIHVRQQLTTIKTMLIVPLITGITLVMVMEYLINPIFGSLNQLMVVFFTSAGDTGRGFYSAMIAAGTAFDLGGPVNKAAGSVALGLNGMNETFDLTARELSIVIPSIGVGFAAFLNGRFGLPDVFSREEKTVGSTSLLLGVIGISEGAIPFILKNPRLIPVFMTGAVAGALVAIALGVKQTLPLPAIWGWPLATNVAGYLASVFIGALICALGVLYVSPKNVR</sequence>
<evidence type="ECO:0000256" key="12">
    <source>
        <dbReference type="ARBA" id="ARBA00022989"/>
    </source>
</evidence>
<dbReference type="PANTHER" id="PTHR30505:SF0">
    <property type="entry name" value="FRUCTOSE-LIKE PTS SYSTEM EIIBC COMPONENT-RELATED"/>
    <property type="match status" value="1"/>
</dbReference>
<dbReference type="GO" id="GO:0005351">
    <property type="term" value="F:carbohydrate:proton symporter activity"/>
    <property type="evidence" value="ECO:0007669"/>
    <property type="project" value="InterPro"/>
</dbReference>
<dbReference type="NCBIfam" id="TIGR00829">
    <property type="entry name" value="FRU"/>
    <property type="match status" value="1"/>
</dbReference>
<evidence type="ECO:0000256" key="4">
    <source>
        <dbReference type="ARBA" id="ARBA00022448"/>
    </source>
</evidence>
<dbReference type="CDD" id="cd05569">
    <property type="entry name" value="PTS_IIB_fructose"/>
    <property type="match status" value="1"/>
</dbReference>
<keyword evidence="8" id="KW-0808">Transferase</keyword>
<accession>A0A6N3E9L0</accession>
<keyword evidence="5" id="KW-1003">Cell membrane</keyword>
<dbReference type="Pfam" id="PF02378">
    <property type="entry name" value="PTS_EIIC"/>
    <property type="match status" value="1"/>
</dbReference>
<evidence type="ECO:0000256" key="8">
    <source>
        <dbReference type="ARBA" id="ARBA00022679"/>
    </source>
</evidence>
<dbReference type="InterPro" id="IPR036095">
    <property type="entry name" value="PTS_EIIB-like_sf"/>
</dbReference>
<proteinExistence type="predicted"/>
<dbReference type="InterPro" id="IPR013011">
    <property type="entry name" value="PTS_EIIB_2"/>
</dbReference>
<dbReference type="PANTHER" id="PTHR30505">
    <property type="entry name" value="FRUCTOSE-LIKE PERMEASE"/>
    <property type="match status" value="1"/>
</dbReference>
<dbReference type="EC" id="2.7.1.202" evidence="3"/>
<evidence type="ECO:0000256" key="5">
    <source>
        <dbReference type="ARBA" id="ARBA00022475"/>
    </source>
</evidence>
<dbReference type="GO" id="GO:0009401">
    <property type="term" value="P:phosphoenolpyruvate-dependent sugar phosphotransferase system"/>
    <property type="evidence" value="ECO:0007669"/>
    <property type="project" value="UniProtKB-KW"/>
</dbReference>
<evidence type="ECO:0000256" key="11">
    <source>
        <dbReference type="ARBA" id="ARBA00022777"/>
    </source>
</evidence>
<dbReference type="Gene3D" id="3.40.50.2300">
    <property type="match status" value="1"/>
</dbReference>
<evidence type="ECO:0000256" key="13">
    <source>
        <dbReference type="ARBA" id="ARBA00023136"/>
    </source>
</evidence>
<protein>
    <recommendedName>
        <fullName evidence="3">protein-N(pi)-phosphohistidine--D-fructose phosphotransferase</fullName>
        <ecNumber evidence="3">2.7.1.202</ecNumber>
    </recommendedName>
</protein>
<feature type="domain" description="PTS EIIB type-2" evidence="15">
    <location>
        <begin position="8"/>
        <end position="104"/>
    </location>
</feature>